<protein>
    <recommendedName>
        <fullName evidence="4">DUF834 domain-containing protein</fullName>
    </recommendedName>
</protein>
<feature type="region of interest" description="Disordered" evidence="1">
    <location>
        <begin position="1"/>
        <end position="26"/>
    </location>
</feature>
<keyword evidence="3" id="KW-1185">Reference proteome</keyword>
<organism evidence="2">
    <name type="scientific">Oryza brachyantha</name>
    <name type="common">malo sina</name>
    <dbReference type="NCBI Taxonomy" id="4533"/>
    <lineage>
        <taxon>Eukaryota</taxon>
        <taxon>Viridiplantae</taxon>
        <taxon>Streptophyta</taxon>
        <taxon>Embryophyta</taxon>
        <taxon>Tracheophyta</taxon>
        <taxon>Spermatophyta</taxon>
        <taxon>Magnoliopsida</taxon>
        <taxon>Liliopsida</taxon>
        <taxon>Poales</taxon>
        <taxon>Poaceae</taxon>
        <taxon>BOP clade</taxon>
        <taxon>Oryzoideae</taxon>
        <taxon>Oryzeae</taxon>
        <taxon>Oryzinae</taxon>
        <taxon>Oryza</taxon>
    </lineage>
</organism>
<proteinExistence type="predicted"/>
<feature type="compositionally biased region" description="Basic residues" evidence="1">
    <location>
        <begin position="7"/>
        <end position="22"/>
    </location>
</feature>
<evidence type="ECO:0000256" key="1">
    <source>
        <dbReference type="SAM" id="MobiDB-lite"/>
    </source>
</evidence>
<dbReference type="Gramene" id="OB06G28510.1">
    <property type="protein sequence ID" value="OB06G28510.1"/>
    <property type="gene ID" value="OB06G28510"/>
</dbReference>
<feature type="compositionally biased region" description="Basic and acidic residues" evidence="1">
    <location>
        <begin position="141"/>
        <end position="151"/>
    </location>
</feature>
<dbReference type="EnsemblPlants" id="OB06G28510.1">
    <property type="protein sequence ID" value="OB06G28510.1"/>
    <property type="gene ID" value="OB06G28510"/>
</dbReference>
<feature type="compositionally biased region" description="Acidic residues" evidence="1">
    <location>
        <begin position="102"/>
        <end position="119"/>
    </location>
</feature>
<evidence type="ECO:0008006" key="4">
    <source>
        <dbReference type="Google" id="ProtNLM"/>
    </source>
</evidence>
<sequence length="151" mass="15774">MATTWATRRRRQRGKGGRKRRGLLIGDRVGRRRIGVDATHEVTATGGDVQPRCAGSGAGLGRQRSAAVGKIATAGETWDVTTSHSDDPPDTPPVTAPAAIIDNDDDLDGTVSELSDDDGGIDKGLSSPTTGDQPPVGSIAKDGHDQEYKNC</sequence>
<dbReference type="HOGENOM" id="CLU_1734301_0_0_1"/>
<evidence type="ECO:0000313" key="2">
    <source>
        <dbReference type="EnsemblPlants" id="OB06G28510.1"/>
    </source>
</evidence>
<evidence type="ECO:0000313" key="3">
    <source>
        <dbReference type="Proteomes" id="UP000006038"/>
    </source>
</evidence>
<accession>J3MFQ7</accession>
<feature type="region of interest" description="Disordered" evidence="1">
    <location>
        <begin position="42"/>
        <end position="151"/>
    </location>
</feature>
<reference evidence="2" key="2">
    <citation type="submission" date="2013-04" db="UniProtKB">
        <authorList>
            <consortium name="EnsemblPlants"/>
        </authorList>
    </citation>
    <scope>IDENTIFICATION</scope>
</reference>
<reference evidence="2" key="1">
    <citation type="journal article" date="2013" name="Nat. Commun.">
        <title>Whole-genome sequencing of Oryza brachyantha reveals mechanisms underlying Oryza genome evolution.</title>
        <authorList>
            <person name="Chen J."/>
            <person name="Huang Q."/>
            <person name="Gao D."/>
            <person name="Wang J."/>
            <person name="Lang Y."/>
            <person name="Liu T."/>
            <person name="Li B."/>
            <person name="Bai Z."/>
            <person name="Luis Goicoechea J."/>
            <person name="Liang C."/>
            <person name="Chen C."/>
            <person name="Zhang W."/>
            <person name="Sun S."/>
            <person name="Liao Y."/>
            <person name="Zhang X."/>
            <person name="Yang L."/>
            <person name="Song C."/>
            <person name="Wang M."/>
            <person name="Shi J."/>
            <person name="Liu G."/>
            <person name="Liu J."/>
            <person name="Zhou H."/>
            <person name="Zhou W."/>
            <person name="Yu Q."/>
            <person name="An N."/>
            <person name="Chen Y."/>
            <person name="Cai Q."/>
            <person name="Wang B."/>
            <person name="Liu B."/>
            <person name="Min J."/>
            <person name="Huang Y."/>
            <person name="Wu H."/>
            <person name="Li Z."/>
            <person name="Zhang Y."/>
            <person name="Yin Y."/>
            <person name="Song W."/>
            <person name="Jiang J."/>
            <person name="Jackson S.A."/>
            <person name="Wing R.A."/>
            <person name="Wang J."/>
            <person name="Chen M."/>
        </authorList>
    </citation>
    <scope>NUCLEOTIDE SEQUENCE [LARGE SCALE GENOMIC DNA]</scope>
    <source>
        <strain evidence="2">cv. IRGC 101232</strain>
    </source>
</reference>
<dbReference type="AlphaFoldDB" id="J3MFQ7"/>
<name>J3MFQ7_ORYBR</name>
<dbReference type="Proteomes" id="UP000006038">
    <property type="component" value="Chromosome 6"/>
</dbReference>